<reference evidence="2 3" key="1">
    <citation type="submission" date="2016-10" db="EMBL/GenBank/DDBJ databases">
        <authorList>
            <person name="de Groot N.N."/>
        </authorList>
    </citation>
    <scope>NUCLEOTIDE SEQUENCE [LARGE SCALE GENOMIC DNA]</scope>
    <source>
        <strain evidence="2 3">CCUG 59231</strain>
    </source>
</reference>
<dbReference type="STRING" id="658457.SAMN05216601_112110"/>
<evidence type="ECO:0000313" key="3">
    <source>
        <dbReference type="Proteomes" id="UP000182400"/>
    </source>
</evidence>
<protein>
    <submittedName>
        <fullName evidence="2">Uncharacterized protein</fullName>
    </submittedName>
</protein>
<evidence type="ECO:0000313" key="2">
    <source>
        <dbReference type="EMBL" id="SFP47329.1"/>
    </source>
</evidence>
<evidence type="ECO:0000256" key="1">
    <source>
        <dbReference type="SAM" id="MobiDB-lite"/>
    </source>
</evidence>
<name>A0A1I5QM36_9GAMM</name>
<sequence length="84" mass="9373">MDIRDKASIHTECRVCRGRGRSYRLLVNSVGMTLLGATEETSIAEAQALFDTNVFDTLRVGDTGERAQSSGARGCRRDHRRWST</sequence>
<dbReference type="InterPro" id="IPR036291">
    <property type="entry name" value="NAD(P)-bd_dom_sf"/>
</dbReference>
<organism evidence="2 3">
    <name type="scientific">Ectopseudomonas composti</name>
    <dbReference type="NCBI Taxonomy" id="658457"/>
    <lineage>
        <taxon>Bacteria</taxon>
        <taxon>Pseudomonadati</taxon>
        <taxon>Pseudomonadota</taxon>
        <taxon>Gammaproteobacteria</taxon>
        <taxon>Pseudomonadales</taxon>
        <taxon>Pseudomonadaceae</taxon>
        <taxon>Ectopseudomonas</taxon>
    </lineage>
</organism>
<dbReference type="Proteomes" id="UP000182400">
    <property type="component" value="Unassembled WGS sequence"/>
</dbReference>
<proteinExistence type="predicted"/>
<dbReference type="RefSeq" id="WP_244154437.1">
    <property type="nucleotide sequence ID" value="NZ_FOWP01000012.1"/>
</dbReference>
<feature type="region of interest" description="Disordered" evidence="1">
    <location>
        <begin position="65"/>
        <end position="84"/>
    </location>
</feature>
<accession>A0A1I5QM36</accession>
<gene>
    <name evidence="2" type="ORF">SAMN05216601_112110</name>
</gene>
<dbReference type="EMBL" id="FOWP01000012">
    <property type="protein sequence ID" value="SFP47329.1"/>
    <property type="molecule type" value="Genomic_DNA"/>
</dbReference>
<feature type="compositionally biased region" description="Basic residues" evidence="1">
    <location>
        <begin position="74"/>
        <end position="84"/>
    </location>
</feature>
<dbReference type="AlphaFoldDB" id="A0A1I5QM36"/>
<dbReference type="SUPFAM" id="SSF51735">
    <property type="entry name" value="NAD(P)-binding Rossmann-fold domains"/>
    <property type="match status" value="1"/>
</dbReference>